<dbReference type="EMBL" id="AMZH03000320">
    <property type="protein sequence ID" value="RRT84364.1"/>
    <property type="molecule type" value="Genomic_DNA"/>
</dbReference>
<organism evidence="2 3">
    <name type="scientific">Ensete ventricosum</name>
    <name type="common">Abyssinian banana</name>
    <name type="synonym">Musa ensete</name>
    <dbReference type="NCBI Taxonomy" id="4639"/>
    <lineage>
        <taxon>Eukaryota</taxon>
        <taxon>Viridiplantae</taxon>
        <taxon>Streptophyta</taxon>
        <taxon>Embryophyta</taxon>
        <taxon>Tracheophyta</taxon>
        <taxon>Spermatophyta</taxon>
        <taxon>Magnoliopsida</taxon>
        <taxon>Liliopsida</taxon>
        <taxon>Zingiberales</taxon>
        <taxon>Musaceae</taxon>
        <taxon>Ensete</taxon>
    </lineage>
</organism>
<reference evidence="2 3" key="1">
    <citation type="journal article" date="2014" name="Agronomy (Basel)">
        <title>A Draft Genome Sequence for Ensete ventricosum, the Drought-Tolerant Tree Against Hunger.</title>
        <authorList>
            <person name="Harrison J."/>
            <person name="Moore K.A."/>
            <person name="Paszkiewicz K."/>
            <person name="Jones T."/>
            <person name="Grant M."/>
            <person name="Ambacheew D."/>
            <person name="Muzemil S."/>
            <person name="Studholme D.J."/>
        </authorList>
    </citation>
    <scope>NUCLEOTIDE SEQUENCE [LARGE SCALE GENOMIC DNA]</scope>
</reference>
<evidence type="ECO:0000313" key="2">
    <source>
        <dbReference type="EMBL" id="RRT84364.1"/>
    </source>
</evidence>
<name>A0A427B7C1_ENSVE</name>
<dbReference type="AlphaFoldDB" id="A0A427B7C1"/>
<feature type="compositionally biased region" description="Polar residues" evidence="1">
    <location>
        <begin position="153"/>
        <end position="162"/>
    </location>
</feature>
<dbReference type="Proteomes" id="UP000287651">
    <property type="component" value="Unassembled WGS sequence"/>
</dbReference>
<gene>
    <name evidence="2" type="ORF">B296_00014855</name>
</gene>
<evidence type="ECO:0000313" key="3">
    <source>
        <dbReference type="Proteomes" id="UP000287651"/>
    </source>
</evidence>
<sequence>MREDVSSPCTGRRNVVSPRSPRGEKKRLFLLLAIVEDSSCEAPRSPRARIGIGRVVSNLQVLSFLLPLLLSPLADTARNWSTTVKIDRDCPTEAVDGRNRSLPLDIDQRWSKSIVTDLVYADTSLSVANSAFVDVSPEELVKNDPSDLKESTKATPAETQLVSTWHVTD</sequence>
<feature type="region of interest" description="Disordered" evidence="1">
    <location>
        <begin position="1"/>
        <end position="20"/>
    </location>
</feature>
<comment type="caution">
    <text evidence="2">The sequence shown here is derived from an EMBL/GenBank/DDBJ whole genome shotgun (WGS) entry which is preliminary data.</text>
</comment>
<protein>
    <submittedName>
        <fullName evidence="2">Uncharacterized protein</fullName>
    </submittedName>
</protein>
<accession>A0A427B7C1</accession>
<feature type="region of interest" description="Disordered" evidence="1">
    <location>
        <begin position="143"/>
        <end position="162"/>
    </location>
</feature>
<evidence type="ECO:0000256" key="1">
    <source>
        <dbReference type="SAM" id="MobiDB-lite"/>
    </source>
</evidence>
<feature type="compositionally biased region" description="Basic and acidic residues" evidence="1">
    <location>
        <begin position="143"/>
        <end position="152"/>
    </location>
</feature>
<proteinExistence type="predicted"/>